<dbReference type="EMBL" id="CP042197">
    <property type="protein sequence ID" value="QDS75613.1"/>
    <property type="molecule type" value="Genomic_DNA"/>
</dbReference>
<dbReference type="OrthoDB" id="10064411at2759"/>
<dbReference type="AlphaFoldDB" id="A0A517LJ10"/>
<gene>
    <name evidence="3" type="ORF">FKW77_006583</name>
</gene>
<evidence type="ECO:0000259" key="2">
    <source>
        <dbReference type="Pfam" id="PF09791"/>
    </source>
</evidence>
<sequence length="254" mass="27866">METLVLRNTAKFSICSSCLRALRANIPVRNIRRQHGPSKHEFRRSKSYIARPGEQAIPIDGFYATLLESPLAKSASVSRTPTTDLPQDDTAKTEREEAIAKARVVFGSRLAGPQRRAAIQRKAVNIAGILVPPRPEEPDNCCMSGCVNCVWEQYREELEEWASLSAQARGRVLAQGAETKGPGTGRAKAESGMPNHVATSMDDDGGGSETNWQQGMEFKGGKGDIFGDIPVGIREFMKTDKKLRDRHRLEGTTG</sequence>
<name>A0A517LJ10_9PEZI</name>
<dbReference type="PANTHER" id="PTHR21193:SF3">
    <property type="entry name" value="OXIDOREDUCTASE-LIKE DOMAIN-CONTAINING PROTEIN 1"/>
    <property type="match status" value="1"/>
</dbReference>
<proteinExistence type="predicted"/>
<reference evidence="3 4" key="1">
    <citation type="submission" date="2019-07" db="EMBL/GenBank/DDBJ databases">
        <title>Finished genome of Venturia effusa.</title>
        <authorList>
            <person name="Young C.A."/>
            <person name="Cox M.P."/>
            <person name="Ganley A.R.D."/>
            <person name="David W.J."/>
        </authorList>
    </citation>
    <scope>NUCLEOTIDE SEQUENCE [LARGE SCALE GENOMIC DNA]</scope>
    <source>
        <strain evidence="4">albino</strain>
    </source>
</reference>
<dbReference type="STRING" id="50376.A0A517LJ10"/>
<dbReference type="InterPro" id="IPR039251">
    <property type="entry name" value="OXLD1"/>
</dbReference>
<accession>A0A517LJ10</accession>
<keyword evidence="4" id="KW-1185">Reference proteome</keyword>
<evidence type="ECO:0000256" key="1">
    <source>
        <dbReference type="SAM" id="MobiDB-lite"/>
    </source>
</evidence>
<feature type="region of interest" description="Disordered" evidence="1">
    <location>
        <begin position="75"/>
        <end position="94"/>
    </location>
</feature>
<dbReference type="InterPro" id="IPR019180">
    <property type="entry name" value="Oxidoreductase-like_N"/>
</dbReference>
<feature type="domain" description="Oxidoreductase-like" evidence="2">
    <location>
        <begin position="126"/>
        <end position="169"/>
    </location>
</feature>
<dbReference type="Pfam" id="PF09791">
    <property type="entry name" value="Oxidored-like"/>
    <property type="match status" value="1"/>
</dbReference>
<dbReference type="PANTHER" id="PTHR21193">
    <property type="entry name" value="OXIDOREDUCTASE-LIKE DOMAIN-CONTAINING PROTEIN 1"/>
    <property type="match status" value="1"/>
</dbReference>
<dbReference type="GO" id="GO:0005739">
    <property type="term" value="C:mitochondrion"/>
    <property type="evidence" value="ECO:0007669"/>
    <property type="project" value="TreeGrafter"/>
</dbReference>
<protein>
    <recommendedName>
        <fullName evidence="2">Oxidoreductase-like domain-containing protein</fullName>
    </recommendedName>
</protein>
<feature type="compositionally biased region" description="Polar residues" evidence="1">
    <location>
        <begin position="75"/>
        <end position="85"/>
    </location>
</feature>
<organism evidence="3 4">
    <name type="scientific">Venturia effusa</name>
    <dbReference type="NCBI Taxonomy" id="50376"/>
    <lineage>
        <taxon>Eukaryota</taxon>
        <taxon>Fungi</taxon>
        <taxon>Dikarya</taxon>
        <taxon>Ascomycota</taxon>
        <taxon>Pezizomycotina</taxon>
        <taxon>Dothideomycetes</taxon>
        <taxon>Pleosporomycetidae</taxon>
        <taxon>Venturiales</taxon>
        <taxon>Venturiaceae</taxon>
        <taxon>Venturia</taxon>
    </lineage>
</organism>
<evidence type="ECO:0000313" key="4">
    <source>
        <dbReference type="Proteomes" id="UP000316270"/>
    </source>
</evidence>
<dbReference type="Proteomes" id="UP000316270">
    <property type="component" value="Chromosome 13"/>
</dbReference>
<evidence type="ECO:0000313" key="3">
    <source>
        <dbReference type="EMBL" id="QDS75613.1"/>
    </source>
</evidence>